<dbReference type="PANTHER" id="PTHR33223:SF6">
    <property type="entry name" value="CCHC-TYPE DOMAIN-CONTAINING PROTEIN"/>
    <property type="match status" value="1"/>
</dbReference>
<dbReference type="GO" id="GO:0008270">
    <property type="term" value="F:zinc ion binding"/>
    <property type="evidence" value="ECO:0007669"/>
    <property type="project" value="UniProtKB-KW"/>
</dbReference>
<sequence length="410" mass="45061">MDREELNGLLAEMAAMKVQLAEEEARRREAEKVLEEEEVRRREAERELEAVRESKGDGDSLRMIADALRLGRGVERPRKNTNTHSLIREWGGAPSDPSVEVYLGQVREVGVAGHWEEADYLLFGKAKLVGRAAAFVQTLGPHARYEELEKALRERFHNPAEAAEAEEALHRIRQKVGEDLRDYADQVRQLSRRAMPTVADPVRRQILEEEFGQRAQKSFLQGLRDRSLAKAVAQGEPVGLESAITQALALETIWNGVEREPSRAVLALTEEDPADPLLAAVPAGRGMARGPEGRRVTFTPATPSPRVHQRGGNGGQSSPQVPFGTSECYRCHQIGHFARECPYPPPGSSGMLQGPQSLPGPRAPAFCERCWIVGHQARDCPAPAPVRGGNWQGSPKANGSGMAQSPVPQQ</sequence>
<reference evidence="4" key="1">
    <citation type="journal article" date="2021" name="Mol. Ecol. Resour.">
        <title>Apolygus lucorum genome provides insights into omnivorousness and mesophyll feeding.</title>
        <authorList>
            <person name="Liu Y."/>
            <person name="Liu H."/>
            <person name="Wang H."/>
            <person name="Huang T."/>
            <person name="Liu B."/>
            <person name="Yang B."/>
            <person name="Yin L."/>
            <person name="Li B."/>
            <person name="Zhang Y."/>
            <person name="Zhang S."/>
            <person name="Jiang F."/>
            <person name="Zhang X."/>
            <person name="Ren Y."/>
            <person name="Wang B."/>
            <person name="Wang S."/>
            <person name="Lu Y."/>
            <person name="Wu K."/>
            <person name="Fan W."/>
            <person name="Wang G."/>
        </authorList>
    </citation>
    <scope>NUCLEOTIDE SEQUENCE</scope>
    <source>
        <strain evidence="4">12Hb</strain>
    </source>
</reference>
<protein>
    <recommendedName>
        <fullName evidence="3">CCHC-type domain-containing protein</fullName>
    </recommendedName>
</protein>
<dbReference type="InterPro" id="IPR005162">
    <property type="entry name" value="Retrotrans_gag_dom"/>
</dbReference>
<feature type="compositionally biased region" description="Polar residues" evidence="2">
    <location>
        <begin position="392"/>
        <end position="410"/>
    </location>
</feature>
<gene>
    <name evidence="4" type="ORF">GE061_002875</name>
</gene>
<dbReference type="SUPFAM" id="SSF57756">
    <property type="entry name" value="Retrovirus zinc finger-like domains"/>
    <property type="match status" value="1"/>
</dbReference>
<dbReference type="Pfam" id="PF00098">
    <property type="entry name" value="zf-CCHC"/>
    <property type="match status" value="1"/>
</dbReference>
<evidence type="ECO:0000259" key="3">
    <source>
        <dbReference type="PROSITE" id="PS50158"/>
    </source>
</evidence>
<evidence type="ECO:0000256" key="1">
    <source>
        <dbReference type="PROSITE-ProRule" id="PRU00047"/>
    </source>
</evidence>
<keyword evidence="1" id="KW-0479">Metal-binding</keyword>
<feature type="domain" description="CCHC-type" evidence="3">
    <location>
        <begin position="328"/>
        <end position="342"/>
    </location>
</feature>
<feature type="region of interest" description="Disordered" evidence="2">
    <location>
        <begin position="284"/>
        <end position="321"/>
    </location>
</feature>
<dbReference type="Proteomes" id="UP000466442">
    <property type="component" value="Unassembled WGS sequence"/>
</dbReference>
<keyword evidence="5" id="KW-1185">Reference proteome</keyword>
<keyword evidence="1" id="KW-0862">Zinc</keyword>
<dbReference type="AlphaFoldDB" id="A0A8S9X6C2"/>
<dbReference type="OrthoDB" id="6509069at2759"/>
<name>A0A8S9X6C2_APOLU</name>
<dbReference type="SMART" id="SM00343">
    <property type="entry name" value="ZnF_C2HC"/>
    <property type="match status" value="2"/>
</dbReference>
<organism evidence="4 5">
    <name type="scientific">Apolygus lucorum</name>
    <name type="common">Small green plant bug</name>
    <name type="synonym">Lygocoris lucorum</name>
    <dbReference type="NCBI Taxonomy" id="248454"/>
    <lineage>
        <taxon>Eukaryota</taxon>
        <taxon>Metazoa</taxon>
        <taxon>Ecdysozoa</taxon>
        <taxon>Arthropoda</taxon>
        <taxon>Hexapoda</taxon>
        <taxon>Insecta</taxon>
        <taxon>Pterygota</taxon>
        <taxon>Neoptera</taxon>
        <taxon>Paraneoptera</taxon>
        <taxon>Hemiptera</taxon>
        <taxon>Heteroptera</taxon>
        <taxon>Panheteroptera</taxon>
        <taxon>Cimicomorpha</taxon>
        <taxon>Miridae</taxon>
        <taxon>Mirini</taxon>
        <taxon>Apolygus</taxon>
    </lineage>
</organism>
<feature type="region of interest" description="Disordered" evidence="2">
    <location>
        <begin position="384"/>
        <end position="410"/>
    </location>
</feature>
<proteinExistence type="predicted"/>
<dbReference type="EMBL" id="WIXP02000010">
    <property type="protein sequence ID" value="KAF6204533.1"/>
    <property type="molecule type" value="Genomic_DNA"/>
</dbReference>
<evidence type="ECO:0000313" key="4">
    <source>
        <dbReference type="EMBL" id="KAF6204533.1"/>
    </source>
</evidence>
<comment type="caution">
    <text evidence="4">The sequence shown here is derived from an EMBL/GenBank/DDBJ whole genome shotgun (WGS) entry which is preliminary data.</text>
</comment>
<keyword evidence="1" id="KW-0863">Zinc-finger</keyword>
<dbReference type="Pfam" id="PF03732">
    <property type="entry name" value="Retrotrans_gag"/>
    <property type="match status" value="1"/>
</dbReference>
<dbReference type="InterPro" id="IPR036875">
    <property type="entry name" value="Znf_CCHC_sf"/>
</dbReference>
<accession>A0A8S9X6C2</accession>
<dbReference type="InterPro" id="IPR001878">
    <property type="entry name" value="Znf_CCHC"/>
</dbReference>
<dbReference type="PROSITE" id="PS50158">
    <property type="entry name" value="ZF_CCHC"/>
    <property type="match status" value="1"/>
</dbReference>
<dbReference type="PANTHER" id="PTHR33223">
    <property type="entry name" value="CCHC-TYPE DOMAIN-CONTAINING PROTEIN"/>
    <property type="match status" value="1"/>
</dbReference>
<feature type="region of interest" description="Disordered" evidence="2">
    <location>
        <begin position="28"/>
        <end position="57"/>
    </location>
</feature>
<dbReference type="Gene3D" id="4.10.60.10">
    <property type="entry name" value="Zinc finger, CCHC-type"/>
    <property type="match status" value="1"/>
</dbReference>
<evidence type="ECO:0000313" key="5">
    <source>
        <dbReference type="Proteomes" id="UP000466442"/>
    </source>
</evidence>
<dbReference type="GO" id="GO:0003676">
    <property type="term" value="F:nucleic acid binding"/>
    <property type="evidence" value="ECO:0007669"/>
    <property type="project" value="InterPro"/>
</dbReference>
<evidence type="ECO:0000256" key="2">
    <source>
        <dbReference type="SAM" id="MobiDB-lite"/>
    </source>
</evidence>